<proteinExistence type="predicted"/>
<dbReference type="EMBL" id="CAJMWT010004036">
    <property type="protein sequence ID" value="CAE6483171.1"/>
    <property type="molecule type" value="Genomic_DNA"/>
</dbReference>
<sequence length="211" mass="23018">MSSTAENDFKAALQQAMFSRVTSLGALKASRTQTLQIPEDKPSPETVPSGFISILTLLYARSTSLTLVLNAGSYPAVQEPLTEIARDVAKLTHCDGLFSVSGPNIQSEAIWAAEEVLDCIQTFLISFTRSKTTETSPEESKAAIMLRVGSIHNTIDRIEASFSADNRTAVIKRWQSAADPSQLDDAMREVKEMIEEAESGNPEKDEDFNDG</sequence>
<evidence type="ECO:0000313" key="2">
    <source>
        <dbReference type="EMBL" id="CAE6483171.1"/>
    </source>
</evidence>
<dbReference type="Proteomes" id="UP000663843">
    <property type="component" value="Unassembled WGS sequence"/>
</dbReference>
<accession>A0A8H3CH38</accession>
<organism evidence="2 3">
    <name type="scientific">Rhizoctonia solani</name>
    <dbReference type="NCBI Taxonomy" id="456999"/>
    <lineage>
        <taxon>Eukaryota</taxon>
        <taxon>Fungi</taxon>
        <taxon>Dikarya</taxon>
        <taxon>Basidiomycota</taxon>
        <taxon>Agaricomycotina</taxon>
        <taxon>Agaricomycetes</taxon>
        <taxon>Cantharellales</taxon>
        <taxon>Ceratobasidiaceae</taxon>
        <taxon>Rhizoctonia</taxon>
    </lineage>
</organism>
<name>A0A8H3CH38_9AGAM</name>
<evidence type="ECO:0000259" key="1">
    <source>
        <dbReference type="Pfam" id="PF13324"/>
    </source>
</evidence>
<dbReference type="AlphaFoldDB" id="A0A8H3CH38"/>
<evidence type="ECO:0000313" key="3">
    <source>
        <dbReference type="Proteomes" id="UP000663843"/>
    </source>
</evidence>
<dbReference type="Pfam" id="PF13324">
    <property type="entry name" value="GCIP_N"/>
    <property type="match status" value="1"/>
</dbReference>
<gene>
    <name evidence="2" type="ORF">RDB_LOCUS120608</name>
</gene>
<protein>
    <recommendedName>
        <fullName evidence="1">Cyclin-D1-binding protein 1-like N-terminal domain-containing protein</fullName>
    </recommendedName>
</protein>
<dbReference type="Gene3D" id="1.20.1410.10">
    <property type="entry name" value="I/LWEQ domain"/>
    <property type="match status" value="1"/>
</dbReference>
<reference evidence="2" key="1">
    <citation type="submission" date="2021-01" db="EMBL/GenBank/DDBJ databases">
        <authorList>
            <person name="Kaushik A."/>
        </authorList>
    </citation>
    <scope>NUCLEOTIDE SEQUENCE</scope>
    <source>
        <strain evidence="2">AG2-2IIIB</strain>
    </source>
</reference>
<dbReference type="InterPro" id="IPR049317">
    <property type="entry name" value="GCIP-like_N"/>
</dbReference>
<feature type="domain" description="Cyclin-D1-binding protein 1-like N-terminal" evidence="1">
    <location>
        <begin position="54"/>
        <end position="196"/>
    </location>
</feature>
<comment type="caution">
    <text evidence="2">The sequence shown here is derived from an EMBL/GenBank/DDBJ whole genome shotgun (WGS) entry which is preliminary data.</text>
</comment>